<protein>
    <submittedName>
        <fullName evidence="1">Uncharacterized protein</fullName>
    </submittedName>
</protein>
<gene>
    <name evidence="1" type="ORF">RLOC_00002025</name>
</gene>
<evidence type="ECO:0000313" key="1">
    <source>
        <dbReference type="EMBL" id="OWK59958.1"/>
    </source>
</evidence>
<dbReference type="AlphaFoldDB" id="A0A218V239"/>
<name>A0A218V239_9PASE</name>
<proteinExistence type="predicted"/>
<keyword evidence="2" id="KW-1185">Reference proteome</keyword>
<dbReference type="Proteomes" id="UP000197619">
    <property type="component" value="Unassembled WGS sequence"/>
</dbReference>
<evidence type="ECO:0000313" key="2">
    <source>
        <dbReference type="Proteomes" id="UP000197619"/>
    </source>
</evidence>
<sequence>MTICQKHFPADPSKCVEYKALCGVCT</sequence>
<organism evidence="1 2">
    <name type="scientific">Lonchura striata</name>
    <name type="common">white-rumped munia</name>
    <dbReference type="NCBI Taxonomy" id="40157"/>
    <lineage>
        <taxon>Eukaryota</taxon>
        <taxon>Metazoa</taxon>
        <taxon>Chordata</taxon>
        <taxon>Craniata</taxon>
        <taxon>Vertebrata</taxon>
        <taxon>Euteleostomi</taxon>
        <taxon>Archelosauria</taxon>
        <taxon>Archosauria</taxon>
        <taxon>Dinosauria</taxon>
        <taxon>Saurischia</taxon>
        <taxon>Theropoda</taxon>
        <taxon>Coelurosauria</taxon>
        <taxon>Aves</taxon>
        <taxon>Neognathae</taxon>
        <taxon>Neoaves</taxon>
        <taxon>Telluraves</taxon>
        <taxon>Australaves</taxon>
        <taxon>Passeriformes</taxon>
        <taxon>Passeroidea</taxon>
        <taxon>Estrildidae</taxon>
        <taxon>Estrildinae</taxon>
        <taxon>Lonchura</taxon>
    </lineage>
</organism>
<comment type="caution">
    <text evidence="1">The sequence shown here is derived from an EMBL/GenBank/DDBJ whole genome shotgun (WGS) entry which is preliminary data.</text>
</comment>
<accession>A0A218V239</accession>
<dbReference type="EMBL" id="MUZQ01000069">
    <property type="protein sequence ID" value="OWK59958.1"/>
    <property type="molecule type" value="Genomic_DNA"/>
</dbReference>
<reference evidence="1 2" key="1">
    <citation type="submission" date="2017-05" db="EMBL/GenBank/DDBJ databases">
        <title>Genome of assembly of the Bengalese finch, Lonchura striata domestica.</title>
        <authorList>
            <person name="Colquitt B.M."/>
            <person name="Brainard M.S."/>
        </authorList>
    </citation>
    <scope>NUCLEOTIDE SEQUENCE [LARGE SCALE GENOMIC DNA]</scope>
    <source>
        <strain evidence="1">White83orange57</strain>
    </source>
</reference>